<dbReference type="GO" id="GO:0008408">
    <property type="term" value="F:3'-5' exonuclease activity"/>
    <property type="evidence" value="ECO:0007669"/>
    <property type="project" value="InterPro"/>
</dbReference>
<dbReference type="FunFam" id="3.30.420.10:FF:000054">
    <property type="entry name" value="Werner Syndrome-like exonuclease"/>
    <property type="match status" value="1"/>
</dbReference>
<reference evidence="4 5" key="1">
    <citation type="submission" date="2012-08" db="EMBL/GenBank/DDBJ databases">
        <title>Oryza genome evolution.</title>
        <authorList>
            <person name="Wing R.A."/>
        </authorList>
    </citation>
    <scope>NUCLEOTIDE SEQUENCE</scope>
</reference>
<sequence>MSTARYNVTFGSAMIDTTVTSDAAVADDWVRRVRTAPRGLGATQGLIVGLDCEWKPCDHLWPPVTPKAAVLQLCSGTSCLVLQLLHVARFPPLVSDLLADRTVRFVGIGVGEDVAKLEDGYGVTCAAPVDLEDICNRRLGLSSMRRLGLKGYVREVLGLTMEKPMNVTKSDWEKRELDVAQIRYACIDAYVSYKLGERVLTN</sequence>
<dbReference type="eggNOG" id="KOG4373">
    <property type="taxonomic scope" value="Eukaryota"/>
</dbReference>
<dbReference type="Pfam" id="PF01612">
    <property type="entry name" value="DNA_pol_A_exo1"/>
    <property type="match status" value="1"/>
</dbReference>
<protein>
    <recommendedName>
        <fullName evidence="3">3'-5' exonuclease domain-containing protein</fullName>
    </recommendedName>
</protein>
<dbReference type="AlphaFoldDB" id="A0A0D9V017"/>
<dbReference type="PANTHER" id="PTHR13620:SF121">
    <property type="entry name" value="EMB|CAB82946.1-RELATED"/>
    <property type="match status" value="1"/>
</dbReference>
<keyword evidence="1" id="KW-0540">Nuclease</keyword>
<keyword evidence="2" id="KW-0378">Hydrolase</keyword>
<evidence type="ECO:0000313" key="5">
    <source>
        <dbReference type="Proteomes" id="UP000032180"/>
    </source>
</evidence>
<accession>A0A0D9V017</accession>
<evidence type="ECO:0000259" key="3">
    <source>
        <dbReference type="Pfam" id="PF01612"/>
    </source>
</evidence>
<feature type="domain" description="3'-5' exonuclease" evidence="3">
    <location>
        <begin position="25"/>
        <end position="195"/>
    </location>
</feature>
<dbReference type="InterPro" id="IPR036397">
    <property type="entry name" value="RNaseH_sf"/>
</dbReference>
<dbReference type="GO" id="GO:0005634">
    <property type="term" value="C:nucleus"/>
    <property type="evidence" value="ECO:0007669"/>
    <property type="project" value="TreeGrafter"/>
</dbReference>
<reference evidence="4" key="3">
    <citation type="submission" date="2015-04" db="UniProtKB">
        <authorList>
            <consortium name="EnsemblPlants"/>
        </authorList>
    </citation>
    <scope>IDENTIFICATION</scope>
</reference>
<dbReference type="EnsemblPlants" id="LPERR01G11550.1">
    <property type="protein sequence ID" value="LPERR01G11550.1"/>
    <property type="gene ID" value="LPERR01G11550"/>
</dbReference>
<evidence type="ECO:0000313" key="4">
    <source>
        <dbReference type="EnsemblPlants" id="LPERR01G11550.1"/>
    </source>
</evidence>
<dbReference type="GO" id="GO:0005737">
    <property type="term" value="C:cytoplasm"/>
    <property type="evidence" value="ECO:0007669"/>
    <property type="project" value="TreeGrafter"/>
</dbReference>
<organism evidence="4 5">
    <name type="scientific">Leersia perrieri</name>
    <dbReference type="NCBI Taxonomy" id="77586"/>
    <lineage>
        <taxon>Eukaryota</taxon>
        <taxon>Viridiplantae</taxon>
        <taxon>Streptophyta</taxon>
        <taxon>Embryophyta</taxon>
        <taxon>Tracheophyta</taxon>
        <taxon>Spermatophyta</taxon>
        <taxon>Magnoliopsida</taxon>
        <taxon>Liliopsida</taxon>
        <taxon>Poales</taxon>
        <taxon>Poaceae</taxon>
        <taxon>BOP clade</taxon>
        <taxon>Oryzoideae</taxon>
        <taxon>Oryzeae</taxon>
        <taxon>Oryzinae</taxon>
        <taxon>Leersia</taxon>
    </lineage>
</organism>
<evidence type="ECO:0000256" key="2">
    <source>
        <dbReference type="ARBA" id="ARBA00022801"/>
    </source>
</evidence>
<dbReference type="HOGENOM" id="CLU_049674_3_2_1"/>
<dbReference type="Gramene" id="LPERR01G11550.1">
    <property type="protein sequence ID" value="LPERR01G11550.1"/>
    <property type="gene ID" value="LPERR01G11550"/>
</dbReference>
<dbReference type="GO" id="GO:0006139">
    <property type="term" value="P:nucleobase-containing compound metabolic process"/>
    <property type="evidence" value="ECO:0007669"/>
    <property type="project" value="InterPro"/>
</dbReference>
<dbReference type="GO" id="GO:0003676">
    <property type="term" value="F:nucleic acid binding"/>
    <property type="evidence" value="ECO:0007669"/>
    <property type="project" value="InterPro"/>
</dbReference>
<dbReference type="CDD" id="cd06141">
    <property type="entry name" value="WRN_exo"/>
    <property type="match status" value="1"/>
</dbReference>
<dbReference type="SUPFAM" id="SSF53098">
    <property type="entry name" value="Ribonuclease H-like"/>
    <property type="match status" value="1"/>
</dbReference>
<dbReference type="STRING" id="77586.A0A0D9V017"/>
<evidence type="ECO:0000256" key="1">
    <source>
        <dbReference type="ARBA" id="ARBA00022722"/>
    </source>
</evidence>
<name>A0A0D9V017_9ORYZ</name>
<reference evidence="5" key="2">
    <citation type="submission" date="2013-12" db="EMBL/GenBank/DDBJ databases">
        <authorList>
            <person name="Yu Y."/>
            <person name="Lee S."/>
            <person name="de Baynast K."/>
            <person name="Wissotski M."/>
            <person name="Liu L."/>
            <person name="Talag J."/>
            <person name="Goicoechea J."/>
            <person name="Angelova A."/>
            <person name="Jetty R."/>
            <person name="Kudrna D."/>
            <person name="Golser W."/>
            <person name="Rivera L."/>
            <person name="Zhang J."/>
            <person name="Wing R."/>
        </authorList>
    </citation>
    <scope>NUCLEOTIDE SEQUENCE</scope>
</reference>
<dbReference type="Gene3D" id="3.30.420.10">
    <property type="entry name" value="Ribonuclease H-like superfamily/Ribonuclease H"/>
    <property type="match status" value="1"/>
</dbReference>
<dbReference type="PANTHER" id="PTHR13620">
    <property type="entry name" value="3-5 EXONUCLEASE"/>
    <property type="match status" value="1"/>
</dbReference>
<keyword evidence="5" id="KW-1185">Reference proteome</keyword>
<dbReference type="InterPro" id="IPR012337">
    <property type="entry name" value="RNaseH-like_sf"/>
</dbReference>
<dbReference type="InterPro" id="IPR002562">
    <property type="entry name" value="3'-5'_exonuclease_dom"/>
</dbReference>
<dbReference type="Proteomes" id="UP000032180">
    <property type="component" value="Chromosome 1"/>
</dbReference>
<proteinExistence type="predicted"/>
<dbReference type="InterPro" id="IPR051132">
    <property type="entry name" value="3-5_Exonuclease_domain"/>
</dbReference>